<dbReference type="KEGG" id="pfm:Pyrfu_0950"/>
<evidence type="ECO:0000313" key="6">
    <source>
        <dbReference type="Proteomes" id="UP000001037"/>
    </source>
</evidence>
<dbReference type="InterPro" id="IPR002563">
    <property type="entry name" value="Flavin_Rdtase-like_dom"/>
</dbReference>
<evidence type="ECO:0000259" key="4">
    <source>
        <dbReference type="SMART" id="SM00903"/>
    </source>
</evidence>
<dbReference type="Proteomes" id="UP000001037">
    <property type="component" value="Chromosome"/>
</dbReference>
<dbReference type="PANTHER" id="PTHR43567:SF1">
    <property type="entry name" value="FLAVOREDOXIN"/>
    <property type="match status" value="1"/>
</dbReference>
<keyword evidence="6" id="KW-1185">Reference proteome</keyword>
<dbReference type="RefSeq" id="WP_014026496.1">
    <property type="nucleotide sequence ID" value="NC_015931.1"/>
</dbReference>
<proteinExistence type="inferred from homology"/>
<protein>
    <submittedName>
        <fullName evidence="5">FMN-binding flavin reductase domain protein</fullName>
    </submittedName>
</protein>
<dbReference type="GeneID" id="11139426"/>
<dbReference type="EMBL" id="CP002838">
    <property type="protein sequence ID" value="AEM38819.1"/>
    <property type="molecule type" value="Genomic_DNA"/>
</dbReference>
<dbReference type="SUPFAM" id="SSF50475">
    <property type="entry name" value="FMN-binding split barrel"/>
    <property type="match status" value="1"/>
</dbReference>
<accession>G0EEC5</accession>
<name>G0EEC5_PYRF1</name>
<evidence type="ECO:0000313" key="5">
    <source>
        <dbReference type="EMBL" id="AEM38819.1"/>
    </source>
</evidence>
<dbReference type="HOGENOM" id="CLU_059021_5_3_2"/>
<dbReference type="GO" id="GO:0010181">
    <property type="term" value="F:FMN binding"/>
    <property type="evidence" value="ECO:0007669"/>
    <property type="project" value="InterPro"/>
</dbReference>
<evidence type="ECO:0000256" key="2">
    <source>
        <dbReference type="ARBA" id="ARBA00022630"/>
    </source>
</evidence>
<dbReference type="AlphaFoldDB" id="G0EEC5"/>
<evidence type="ECO:0000256" key="3">
    <source>
        <dbReference type="ARBA" id="ARBA00038054"/>
    </source>
</evidence>
<keyword evidence="2" id="KW-0285">Flavoprotein</keyword>
<feature type="domain" description="Flavin reductase like" evidence="4">
    <location>
        <begin position="13"/>
        <end position="159"/>
    </location>
</feature>
<comment type="cofactor">
    <cofactor evidence="1">
        <name>FMN</name>
        <dbReference type="ChEBI" id="CHEBI:58210"/>
    </cofactor>
</comment>
<evidence type="ECO:0000256" key="1">
    <source>
        <dbReference type="ARBA" id="ARBA00001917"/>
    </source>
</evidence>
<comment type="similarity">
    <text evidence="3">Belongs to the flavoredoxin family.</text>
</comment>
<dbReference type="STRING" id="694429.Pyrfu_0950"/>
<dbReference type="Gene3D" id="2.30.110.10">
    <property type="entry name" value="Electron Transport, Fmn-binding Protein, Chain A"/>
    <property type="match status" value="1"/>
</dbReference>
<gene>
    <name evidence="5" type="ordered locus">Pyrfu_0950</name>
</gene>
<dbReference type="InParanoid" id="G0EEC5"/>
<dbReference type="SMART" id="SM00903">
    <property type="entry name" value="Flavin_Reduct"/>
    <property type="match status" value="1"/>
</dbReference>
<dbReference type="eggNOG" id="arCOG02017">
    <property type="taxonomic scope" value="Archaea"/>
</dbReference>
<dbReference type="Pfam" id="PF01613">
    <property type="entry name" value="Flavin_Reduct"/>
    <property type="match status" value="1"/>
</dbReference>
<dbReference type="InterPro" id="IPR052174">
    <property type="entry name" value="Flavoredoxin"/>
</dbReference>
<sequence length="186" mass="20789">MPGFEPVGSKRYRLLHPRPVYIIIASRGEKINAMAASWVSPLSEEPERITLALDKESYTYQIIREVREFTVNVVDDRHLDVVWCVGTTSGHEIDKVSRCGLKLEPSSSVRAPHLADALGYIEARVYKIIEDVAEDVDLIVADVVAAYARSDVYNPRYGWELAKARILLHASGRAFTVPGRLLVARG</sequence>
<dbReference type="InterPro" id="IPR012349">
    <property type="entry name" value="Split_barrel_FMN-bd"/>
</dbReference>
<organism evidence="5 6">
    <name type="scientific">Pyrolobus fumarii (strain DSM 11204 / 1A)</name>
    <dbReference type="NCBI Taxonomy" id="694429"/>
    <lineage>
        <taxon>Archaea</taxon>
        <taxon>Thermoproteota</taxon>
        <taxon>Thermoprotei</taxon>
        <taxon>Desulfurococcales</taxon>
        <taxon>Pyrodictiaceae</taxon>
        <taxon>Pyrolobus</taxon>
    </lineage>
</organism>
<dbReference type="OrthoDB" id="8522at2157"/>
<reference evidence="5 6" key="1">
    <citation type="journal article" date="2011" name="Stand. Genomic Sci.">
        <title>Complete genome sequence of the hyperthermophilic chemolithoautotroph Pyrolobus fumarii type strain (1A).</title>
        <authorList>
            <person name="Anderson I."/>
            <person name="Goker M."/>
            <person name="Nolan M."/>
            <person name="Lucas S."/>
            <person name="Hammon N."/>
            <person name="Deshpande S."/>
            <person name="Cheng J.F."/>
            <person name="Tapia R."/>
            <person name="Han C."/>
            <person name="Goodwin L."/>
            <person name="Pitluck S."/>
            <person name="Huntemann M."/>
            <person name="Liolios K."/>
            <person name="Ivanova N."/>
            <person name="Pagani I."/>
            <person name="Mavromatis K."/>
            <person name="Ovchinikova G."/>
            <person name="Pati A."/>
            <person name="Chen A."/>
            <person name="Palaniappan K."/>
            <person name="Land M."/>
            <person name="Hauser L."/>
            <person name="Brambilla E.M."/>
            <person name="Huber H."/>
            <person name="Yasawong M."/>
            <person name="Rohde M."/>
            <person name="Spring S."/>
            <person name="Abt B."/>
            <person name="Sikorski J."/>
            <person name="Wirth R."/>
            <person name="Detter J.C."/>
            <person name="Woyke T."/>
            <person name="Bristow J."/>
            <person name="Eisen J.A."/>
            <person name="Markowitz V."/>
            <person name="Hugenholtz P."/>
            <person name="Kyrpides N.C."/>
            <person name="Klenk H.P."/>
            <person name="Lapidus A."/>
        </authorList>
    </citation>
    <scope>NUCLEOTIDE SEQUENCE [LARGE SCALE GENOMIC DNA]</scope>
    <source>
        <strain evidence="6">DSM 11204 / 1A</strain>
    </source>
</reference>
<dbReference type="PANTHER" id="PTHR43567">
    <property type="entry name" value="FLAVOREDOXIN-RELATED-RELATED"/>
    <property type="match status" value="1"/>
</dbReference>